<dbReference type="RefSeq" id="XP_003073141.2">
    <property type="nucleotide sequence ID" value="XM_003073095.2"/>
</dbReference>
<dbReference type="GeneID" id="9697958"/>
<protein>
    <submittedName>
        <fullName evidence="1">Uncharacterized protein</fullName>
    </submittedName>
</protein>
<reference evidence="1 2" key="1">
    <citation type="journal article" date="2010" name="Nat. Commun.">
        <title>The complete sequence of the smallest known nuclear genome from the microsporidian Encephalitozoon intestinalis.</title>
        <authorList>
            <person name="Corradi N."/>
            <person name="Pombert J.-F."/>
            <person name="Farinelli L."/>
            <person name="Didier E.S."/>
            <person name="Keeling P.J."/>
        </authorList>
    </citation>
    <scope>NUCLEOTIDE SEQUENCE [LARGE SCALE GENOMIC DNA]</scope>
    <source>
        <strain evidence="1 2">ATCC 50506</strain>
    </source>
</reference>
<dbReference type="AlphaFoldDB" id="E0S7U6"/>
<gene>
    <name evidence="1" type="ORF">Eint_070160</name>
</gene>
<accession>E0S7U6</accession>
<proteinExistence type="predicted"/>
<dbReference type="Proteomes" id="UP000002313">
    <property type="component" value="Chromosome VII"/>
</dbReference>
<dbReference type="OrthoDB" id="2191581at2759"/>
<dbReference type="VEuPathDB" id="MicrosporidiaDB:Eint_070160"/>
<reference evidence="1 2" key="2">
    <citation type="journal article" date="2012" name="Proc. Natl. Acad. Sci. U.S.A.">
        <title>Gain and loss of multiple functionally related, horizontally transferred genes in the reduced genomes of two microsporidian parasites.</title>
        <authorList>
            <person name="Pombert J.-F."/>
            <person name="Selman M."/>
            <person name="Burki F."/>
            <person name="Bardell F.T."/>
            <person name="Farinelli L."/>
            <person name="Solter L.F."/>
            <person name="Whitman D.W."/>
            <person name="Weiss L.M."/>
            <person name="Corradi N."/>
            <person name="Keeling P.J."/>
        </authorList>
    </citation>
    <scope>NUCLEOTIDE SEQUENCE [LARGE SCALE GENOMIC DNA]</scope>
    <source>
        <strain evidence="1 2">ATCC 50506</strain>
    </source>
</reference>
<evidence type="ECO:0000313" key="1">
    <source>
        <dbReference type="EMBL" id="ADM11781.2"/>
    </source>
</evidence>
<dbReference type="EMBL" id="CP001948">
    <property type="protein sequence ID" value="ADM11781.2"/>
    <property type="molecule type" value="Genomic_DNA"/>
</dbReference>
<dbReference type="HOGENOM" id="CLU_349845_0_0_1"/>
<name>E0S7U6_ENCIT</name>
<dbReference type="KEGG" id="ein:Eint_070160"/>
<evidence type="ECO:0000313" key="2">
    <source>
        <dbReference type="Proteomes" id="UP000002313"/>
    </source>
</evidence>
<organism evidence="1 2">
    <name type="scientific">Encephalitozoon intestinalis (strain ATCC 50506)</name>
    <name type="common">Microsporidian parasite</name>
    <name type="synonym">Septata intestinalis</name>
    <dbReference type="NCBI Taxonomy" id="876142"/>
    <lineage>
        <taxon>Eukaryota</taxon>
        <taxon>Fungi</taxon>
        <taxon>Fungi incertae sedis</taxon>
        <taxon>Microsporidia</taxon>
        <taxon>Unikaryonidae</taxon>
        <taxon>Encephalitozoon</taxon>
    </lineage>
</organism>
<keyword evidence="2" id="KW-1185">Reference proteome</keyword>
<sequence length="893" mass="104097">MDENSRMKVESFERLDEERRSVEEYFPAENISNLEVNRIMETIDMVKREAAKDSETLSKAIHEATECLDLLQGLLRWGAQSLEEGSDLMRNILIWLRIRRSRFSIATVEILEGFLKLGSNQIDEDLSQEEEEYLVRILEEIREYIEENILGCNRDSIRMFLFRIFLKSSKAGDTTKVFAFELYSRVAIPAQHEEFGVIIHEIDSLDLFSIGEMNFRDYTILKIYRNVVFRESKIIEESHDRLVNILFEKLLSYLPSRSSERAFSLISYSSSCSQILCVSLSLCYLKELSENRKSLDSKLLILFIENMVRIGRKKEYGEEEIAYFKCKFGSLEPRVAVLRVIKSFVILLLRIIDQKEHKSRIKAAKVLCGIQLHGMAIGRKMFLKILRIARKYMEDRRVTIMKGVINIIGQFDLAALAKEMQRIHSILAKKEMFDKVKDSFQTETCYRAYIDLLSNKDTRDIEYRIEDIKLLARIFYSYENKSVCKFMRITVFSIEDVFVAEFAALYSEFHPNSIDEVYAASILLDSREEITRGKNVLFYNNVLRILMNLRSRFSSELRRRLVVFLRKLVFYSPYTRNAGMLINLLGYGGIEFPRRTDYFVAILGSCGSPYMRDYFPGYSWSPNKELGLVYNLRFDPAFGTAYKWKLEEILSRMNCSLDGKEALVCAELLLFLSETIELNEGAKSYTLAFELVANNSNFIVWGAKSNCISVSKEANVLLKKATKAGAILPHISIPIVFSYYLVSPEMVYTYFETTLSVIREAIENKRLMFKEKGQILEFQMVYDIYVHSKHKSRLVDKLLEVFDECPIKTYYLMSQAVKFEKKDRFKIMKCVDGMVHSYDPDKSRVLLKLHSLFSEVFISSRSKKEMRISNENVLFEENASLDDIDNLRLLRVK</sequence>